<organism evidence="3 4">
    <name type="scientific">Riccia sorocarpa</name>
    <dbReference type="NCBI Taxonomy" id="122646"/>
    <lineage>
        <taxon>Eukaryota</taxon>
        <taxon>Viridiplantae</taxon>
        <taxon>Streptophyta</taxon>
        <taxon>Embryophyta</taxon>
        <taxon>Marchantiophyta</taxon>
        <taxon>Marchantiopsida</taxon>
        <taxon>Marchantiidae</taxon>
        <taxon>Marchantiales</taxon>
        <taxon>Ricciaceae</taxon>
        <taxon>Riccia</taxon>
    </lineage>
</organism>
<proteinExistence type="predicted"/>
<dbReference type="InterPro" id="IPR001841">
    <property type="entry name" value="Znf_RING"/>
</dbReference>
<evidence type="ECO:0000256" key="1">
    <source>
        <dbReference type="PROSITE-ProRule" id="PRU00175"/>
    </source>
</evidence>
<dbReference type="InterPro" id="IPR013083">
    <property type="entry name" value="Znf_RING/FYVE/PHD"/>
</dbReference>
<keyword evidence="1" id="KW-0479">Metal-binding</keyword>
<dbReference type="EMBL" id="JBJQOH010000006">
    <property type="protein sequence ID" value="KAL3682172.1"/>
    <property type="molecule type" value="Genomic_DNA"/>
</dbReference>
<keyword evidence="1" id="KW-0863">Zinc-finger</keyword>
<dbReference type="AlphaFoldDB" id="A0ABD3GSF0"/>
<evidence type="ECO:0000259" key="2">
    <source>
        <dbReference type="PROSITE" id="PS50089"/>
    </source>
</evidence>
<dbReference type="GO" id="GO:0008270">
    <property type="term" value="F:zinc ion binding"/>
    <property type="evidence" value="ECO:0007669"/>
    <property type="project" value="UniProtKB-KW"/>
</dbReference>
<evidence type="ECO:0000313" key="3">
    <source>
        <dbReference type="EMBL" id="KAL3682172.1"/>
    </source>
</evidence>
<name>A0ABD3GSF0_9MARC</name>
<dbReference type="Gene3D" id="3.30.40.10">
    <property type="entry name" value="Zinc/RING finger domain, C3HC4 (zinc finger)"/>
    <property type="match status" value="1"/>
</dbReference>
<gene>
    <name evidence="3" type="ORF">R1sor_000194</name>
</gene>
<accession>A0ABD3GSF0</accession>
<dbReference type="Pfam" id="PF13639">
    <property type="entry name" value="zf-RING_2"/>
    <property type="match status" value="1"/>
</dbReference>
<keyword evidence="4" id="KW-1185">Reference proteome</keyword>
<comment type="caution">
    <text evidence="3">The sequence shown here is derived from an EMBL/GenBank/DDBJ whole genome shotgun (WGS) entry which is preliminary data.</text>
</comment>
<feature type="domain" description="RING-type" evidence="2">
    <location>
        <begin position="95"/>
        <end position="136"/>
    </location>
</feature>
<dbReference type="SUPFAM" id="SSF57850">
    <property type="entry name" value="RING/U-box"/>
    <property type="match status" value="1"/>
</dbReference>
<dbReference type="CDD" id="cd16448">
    <property type="entry name" value="RING-H2"/>
    <property type="match status" value="1"/>
</dbReference>
<protein>
    <recommendedName>
        <fullName evidence="2">RING-type domain-containing protein</fullName>
    </recommendedName>
</protein>
<evidence type="ECO:0000313" key="4">
    <source>
        <dbReference type="Proteomes" id="UP001633002"/>
    </source>
</evidence>
<reference evidence="3 4" key="1">
    <citation type="submission" date="2024-09" db="EMBL/GenBank/DDBJ databases">
        <title>Chromosome-scale assembly of Riccia sorocarpa.</title>
        <authorList>
            <person name="Paukszto L."/>
        </authorList>
    </citation>
    <scope>NUCLEOTIDE SEQUENCE [LARGE SCALE GENOMIC DNA]</scope>
    <source>
        <strain evidence="3">LP-2024</strain>
        <tissue evidence="3">Aerial parts of the thallus</tissue>
    </source>
</reference>
<keyword evidence="1" id="KW-0862">Zinc</keyword>
<dbReference type="PROSITE" id="PS50089">
    <property type="entry name" value="ZF_RING_2"/>
    <property type="match status" value="1"/>
</dbReference>
<dbReference type="Proteomes" id="UP001633002">
    <property type="component" value="Unassembled WGS sequence"/>
</dbReference>
<sequence length="169" mass="18929">MRRKWSTEDHDLITKQGPDLNLMVYRDMQSMWPSDALQRWTYGGKETLRSMFPGWIPLSTREGGNLTPPVDGGRDGISKLPKPRTVPDIWHGALCGVCLDGFGPEGGYVSGTCPHPFHLACINQLLHKRSKCGSCRTPFHDRLWFQFCLDGTMETAKKDAMKKPIVPGG</sequence>